<dbReference type="RefSeq" id="WP_014774124.1">
    <property type="nucleotide sequence ID" value="NC_018010.1"/>
</dbReference>
<proteinExistence type="predicted"/>
<dbReference type="PATRIC" id="fig|866536.3.peg.3828"/>
<dbReference type="AlphaFoldDB" id="I3ZAC2"/>
<dbReference type="KEGG" id="bbd:Belba_3702"/>
<dbReference type="HOGENOM" id="CLU_1493377_0_0_10"/>
<name>I3ZAC2_BELBD</name>
<accession>I3ZAC2</accession>
<dbReference type="Proteomes" id="UP000006050">
    <property type="component" value="Chromosome"/>
</dbReference>
<gene>
    <name evidence="1" type="ordered locus">Belba_3702</name>
</gene>
<keyword evidence="2" id="KW-1185">Reference proteome</keyword>
<dbReference type="Pfam" id="PF16271">
    <property type="entry name" value="DUF4924"/>
    <property type="match status" value="1"/>
</dbReference>
<evidence type="ECO:0008006" key="3">
    <source>
        <dbReference type="Google" id="ProtNLM"/>
    </source>
</evidence>
<evidence type="ECO:0000313" key="1">
    <source>
        <dbReference type="EMBL" id="AFL86190.1"/>
    </source>
</evidence>
<reference evidence="2" key="1">
    <citation type="submission" date="2012-06" db="EMBL/GenBank/DDBJ databases">
        <title>The complete genome of Belliella baltica DSM 15883.</title>
        <authorList>
            <person name="Lucas S."/>
            <person name="Copeland A."/>
            <person name="Lapidus A."/>
            <person name="Goodwin L."/>
            <person name="Pitluck S."/>
            <person name="Peters L."/>
            <person name="Mikhailova N."/>
            <person name="Davenport K."/>
            <person name="Kyrpides N."/>
            <person name="Mavromatis K."/>
            <person name="Pagani I."/>
            <person name="Ivanova N."/>
            <person name="Ovchinnikova G."/>
            <person name="Zeytun A."/>
            <person name="Detter J.C."/>
            <person name="Han C."/>
            <person name="Land M."/>
            <person name="Hauser L."/>
            <person name="Markowitz V."/>
            <person name="Cheng J.-F."/>
            <person name="Hugenholtz P."/>
            <person name="Woyke T."/>
            <person name="Wu D."/>
            <person name="Tindall B."/>
            <person name="Pomrenke H."/>
            <person name="Brambilla E."/>
            <person name="Klenk H.-P."/>
            <person name="Eisen J.A."/>
        </authorList>
    </citation>
    <scope>NUCLEOTIDE SEQUENCE [LARGE SCALE GENOMIC DNA]</scope>
    <source>
        <strain evidence="2">DSM 15883 / CIP 108006 / LMG 21964 / BA134</strain>
    </source>
</reference>
<organism evidence="1 2">
    <name type="scientific">Belliella baltica (strain DSM 15883 / CIP 108006 / LMG 21964 / BA134)</name>
    <dbReference type="NCBI Taxonomy" id="866536"/>
    <lineage>
        <taxon>Bacteria</taxon>
        <taxon>Pseudomonadati</taxon>
        <taxon>Bacteroidota</taxon>
        <taxon>Cytophagia</taxon>
        <taxon>Cytophagales</taxon>
        <taxon>Cyclobacteriaceae</taxon>
        <taxon>Belliella</taxon>
    </lineage>
</organism>
<protein>
    <recommendedName>
        <fullName evidence="3">DUF4924 domain-containing protein</fullName>
    </recommendedName>
</protein>
<sequence>MKAIAEKKKSQNIAEYIIYMYQMEDLIRAYDFNLDEIRQFVISHYPISDTEKEETAKWFEELKNQMIEQEIQKEGHLADIQMIVDNLAKMHWDLLKTDKAYFETYNTAKPFVIDMILEAGDKSVGHEIQVCLNSIYGLLLAKLKGREIPKGYTEATEAFGNVLSYLSFAHANQE</sequence>
<dbReference type="EMBL" id="CP003281">
    <property type="protein sequence ID" value="AFL86190.1"/>
    <property type="molecule type" value="Genomic_DNA"/>
</dbReference>
<dbReference type="STRING" id="866536.Belba_3702"/>
<dbReference type="InterPro" id="IPR032574">
    <property type="entry name" value="DUF4924"/>
</dbReference>
<dbReference type="OrthoDB" id="1095125at2"/>
<dbReference type="eggNOG" id="ENOG502ZGS8">
    <property type="taxonomic scope" value="Bacteria"/>
</dbReference>
<evidence type="ECO:0000313" key="2">
    <source>
        <dbReference type="Proteomes" id="UP000006050"/>
    </source>
</evidence>